<dbReference type="EMBL" id="GL348715">
    <property type="protein sequence ID" value="EFH61858.1"/>
    <property type="molecule type" value="Genomic_DNA"/>
</dbReference>
<keyword evidence="2" id="KW-1185">Reference proteome</keyword>
<evidence type="ECO:0000313" key="1">
    <source>
        <dbReference type="EMBL" id="EFH61858.1"/>
    </source>
</evidence>
<protein>
    <submittedName>
        <fullName evidence="1">Predicted protein</fullName>
    </submittedName>
</protein>
<proteinExistence type="predicted"/>
<dbReference type="HOGENOM" id="CLU_151681_0_0_1"/>
<organism evidence="2">
    <name type="scientific">Arabidopsis lyrata subsp. lyrata</name>
    <name type="common">Lyre-leaved rock-cress</name>
    <dbReference type="NCBI Taxonomy" id="81972"/>
    <lineage>
        <taxon>Eukaryota</taxon>
        <taxon>Viridiplantae</taxon>
        <taxon>Streptophyta</taxon>
        <taxon>Embryophyta</taxon>
        <taxon>Tracheophyta</taxon>
        <taxon>Spermatophyta</taxon>
        <taxon>Magnoliopsida</taxon>
        <taxon>eudicotyledons</taxon>
        <taxon>Gunneridae</taxon>
        <taxon>Pentapetalae</taxon>
        <taxon>rosids</taxon>
        <taxon>malvids</taxon>
        <taxon>Brassicales</taxon>
        <taxon>Brassicaceae</taxon>
        <taxon>Camelineae</taxon>
        <taxon>Arabidopsis</taxon>
    </lineage>
</organism>
<sequence length="142" mass="16329">DWIVRFDTPLNLGHYLLSVVVQAHRKEASALLLLDDAKILRDDAFRRFKAGACKNCGGLKHNAKNCLDKPYAIGAKYKELIYPDEQETVKKKENVGQWERRFVPISRNENGLKISADYVDKSLKTVFINARDRQDIPHYLKA</sequence>
<feature type="non-terminal residue" evidence="1">
    <location>
        <position position="1"/>
    </location>
</feature>
<dbReference type="AlphaFoldDB" id="D7L448"/>
<dbReference type="Proteomes" id="UP000008694">
    <property type="component" value="Unassembled WGS sequence"/>
</dbReference>
<gene>
    <name evidence="1" type="ORF">ARALYDRAFT_673384</name>
</gene>
<dbReference type="Gramene" id="Al_scaffold_0003_2581">
    <property type="protein sequence ID" value="Al_scaffold_0003_2581"/>
    <property type="gene ID" value="Al_scaffold_0003_2581"/>
</dbReference>
<name>D7L448_ARALL</name>
<dbReference type="STRING" id="81972.D7L448"/>
<accession>D7L448</accession>
<evidence type="ECO:0000313" key="2">
    <source>
        <dbReference type="Proteomes" id="UP000008694"/>
    </source>
</evidence>
<reference evidence="2" key="1">
    <citation type="journal article" date="2011" name="Nat. Genet.">
        <title>The Arabidopsis lyrata genome sequence and the basis of rapid genome size change.</title>
        <authorList>
            <person name="Hu T.T."/>
            <person name="Pattyn P."/>
            <person name="Bakker E.G."/>
            <person name="Cao J."/>
            <person name="Cheng J.-F."/>
            <person name="Clark R.M."/>
            <person name="Fahlgren N."/>
            <person name="Fawcett J.A."/>
            <person name="Grimwood J."/>
            <person name="Gundlach H."/>
            <person name="Haberer G."/>
            <person name="Hollister J.D."/>
            <person name="Ossowski S."/>
            <person name="Ottilar R.P."/>
            <person name="Salamov A.A."/>
            <person name="Schneeberger K."/>
            <person name="Spannagl M."/>
            <person name="Wang X."/>
            <person name="Yang L."/>
            <person name="Nasrallah M.E."/>
            <person name="Bergelson J."/>
            <person name="Carrington J.C."/>
            <person name="Gaut B.S."/>
            <person name="Schmutz J."/>
            <person name="Mayer K.F.X."/>
            <person name="Van de Peer Y."/>
            <person name="Grigoriev I.V."/>
            <person name="Nordborg M."/>
            <person name="Weigel D."/>
            <person name="Guo Y.-L."/>
        </authorList>
    </citation>
    <scope>NUCLEOTIDE SEQUENCE [LARGE SCALE GENOMIC DNA]</scope>
    <source>
        <strain evidence="2">cv. MN47</strain>
    </source>
</reference>